<evidence type="ECO:0000313" key="4">
    <source>
        <dbReference type="Proteomes" id="UP000039865"/>
    </source>
</evidence>
<reference evidence="3 4" key="1">
    <citation type="submission" date="2014-06" db="EMBL/GenBank/DDBJ databases">
        <authorList>
            <person name="Swart Estienne"/>
        </authorList>
    </citation>
    <scope>NUCLEOTIDE SEQUENCE [LARGE SCALE GENOMIC DNA]</scope>
    <source>
        <strain evidence="3 4">130c</strain>
    </source>
</reference>
<feature type="transmembrane region" description="Helical" evidence="2">
    <location>
        <begin position="156"/>
        <end position="175"/>
    </location>
</feature>
<keyword evidence="4" id="KW-1185">Reference proteome</keyword>
<evidence type="ECO:0000313" key="3">
    <source>
        <dbReference type="EMBL" id="CDW81304.1"/>
    </source>
</evidence>
<dbReference type="EMBL" id="CCKQ01009797">
    <property type="protein sequence ID" value="CDW81304.1"/>
    <property type="molecule type" value="Genomic_DNA"/>
</dbReference>
<dbReference type="Proteomes" id="UP000039865">
    <property type="component" value="Unassembled WGS sequence"/>
</dbReference>
<accession>A0A078AGD8</accession>
<evidence type="ECO:0000256" key="1">
    <source>
        <dbReference type="SAM" id="MobiDB-lite"/>
    </source>
</evidence>
<protein>
    <submittedName>
        <fullName evidence="3">Uncharacterized protein</fullName>
    </submittedName>
</protein>
<keyword evidence="2" id="KW-1133">Transmembrane helix</keyword>
<gene>
    <name evidence="3" type="primary">Contig13500.g14407</name>
    <name evidence="3" type="ORF">STYLEM_10319</name>
</gene>
<dbReference type="InParanoid" id="A0A078AGD8"/>
<feature type="region of interest" description="Disordered" evidence="1">
    <location>
        <begin position="99"/>
        <end position="118"/>
    </location>
</feature>
<keyword evidence="2" id="KW-0472">Membrane</keyword>
<keyword evidence="2" id="KW-0812">Transmembrane</keyword>
<name>A0A078AGD8_STYLE</name>
<evidence type="ECO:0000256" key="2">
    <source>
        <dbReference type="SAM" id="Phobius"/>
    </source>
</evidence>
<dbReference type="AlphaFoldDB" id="A0A078AGD8"/>
<sequence>MTVEEFKAIAFKDLPNKENSIIKMIYQDLKINPYIHANIVQMEQSQVVDEEAGDNSVAENPNQLNFDNLDVLTDYLRVLEEQQANLRSISNRMRQDVSITRPRRPLSTDPNQARRVGNNGRANRFANRLSLRNRFRAEPRVVYFGGSTQDGTCIDFIWGFLLGFIFPLIFVIMVLLCRTKKLAKTGVLLGYFCHVYLYYSSLTQSTSRRATGAT</sequence>
<proteinExistence type="predicted"/>
<organism evidence="3 4">
    <name type="scientific">Stylonychia lemnae</name>
    <name type="common">Ciliate</name>
    <dbReference type="NCBI Taxonomy" id="5949"/>
    <lineage>
        <taxon>Eukaryota</taxon>
        <taxon>Sar</taxon>
        <taxon>Alveolata</taxon>
        <taxon>Ciliophora</taxon>
        <taxon>Intramacronucleata</taxon>
        <taxon>Spirotrichea</taxon>
        <taxon>Stichotrichia</taxon>
        <taxon>Sporadotrichida</taxon>
        <taxon>Oxytrichidae</taxon>
        <taxon>Stylonychinae</taxon>
        <taxon>Stylonychia</taxon>
    </lineage>
</organism>